<dbReference type="Proteomes" id="UP000186246">
    <property type="component" value="Unassembled WGS sequence"/>
</dbReference>
<organism evidence="2 3">
    <name type="scientific">Chryseobacterium piscicola</name>
    <dbReference type="NCBI Taxonomy" id="551459"/>
    <lineage>
        <taxon>Bacteria</taxon>
        <taxon>Pseudomonadati</taxon>
        <taxon>Bacteroidota</taxon>
        <taxon>Flavobacteriia</taxon>
        <taxon>Flavobacteriales</taxon>
        <taxon>Weeksellaceae</taxon>
        <taxon>Chryseobacterium group</taxon>
        <taxon>Chryseobacterium</taxon>
    </lineage>
</organism>
<evidence type="ECO:0000313" key="2">
    <source>
        <dbReference type="EMBL" id="SIS79892.1"/>
    </source>
</evidence>
<dbReference type="EMBL" id="FTOJ01000003">
    <property type="protein sequence ID" value="SIS79892.1"/>
    <property type="molecule type" value="Genomic_DNA"/>
</dbReference>
<evidence type="ECO:0000313" key="4">
    <source>
        <dbReference type="Proteomes" id="UP000238314"/>
    </source>
</evidence>
<reference evidence="3" key="2">
    <citation type="submission" date="2017-01" db="EMBL/GenBank/DDBJ databases">
        <authorList>
            <person name="Varghese N."/>
            <person name="Submissions S."/>
        </authorList>
    </citation>
    <scope>NUCLEOTIDE SEQUENCE [LARGE SCALE GENOMIC DNA]</scope>
    <source>
        <strain evidence="3">DSM 21068</strain>
    </source>
</reference>
<evidence type="ECO:0000313" key="3">
    <source>
        <dbReference type="Proteomes" id="UP000186246"/>
    </source>
</evidence>
<accession>A0A1N7M1G1</accession>
<keyword evidence="4" id="KW-1185">Reference proteome</keyword>
<gene>
    <name evidence="1" type="ORF">B0A70_07230</name>
    <name evidence="2" type="ORF">SAMN05421796_103284</name>
</gene>
<name>A0A1N7M1G1_9FLAO</name>
<dbReference type="AlphaFoldDB" id="A0A1N7M1G1"/>
<proteinExistence type="predicted"/>
<dbReference type="EMBL" id="MUGO01000009">
    <property type="protein sequence ID" value="PQA94892.1"/>
    <property type="molecule type" value="Genomic_DNA"/>
</dbReference>
<reference evidence="1 4" key="1">
    <citation type="submission" date="2016-11" db="EMBL/GenBank/DDBJ databases">
        <title>Whole genomes of Flavobacteriaceae.</title>
        <authorList>
            <person name="Stine C."/>
            <person name="Li C."/>
            <person name="Tadesse D."/>
        </authorList>
    </citation>
    <scope>NUCLEOTIDE SEQUENCE [LARGE SCALE GENOMIC DNA]</scope>
    <source>
        <strain evidence="1 4">DSM 21068</strain>
    </source>
</reference>
<dbReference type="STRING" id="551459.SAMN05421796_103284"/>
<protein>
    <submittedName>
        <fullName evidence="2">Uncharacterized protein</fullName>
    </submittedName>
</protein>
<evidence type="ECO:0000313" key="1">
    <source>
        <dbReference type="EMBL" id="PQA94892.1"/>
    </source>
</evidence>
<reference evidence="2" key="3">
    <citation type="submission" date="2017-01" db="EMBL/GenBank/DDBJ databases">
        <authorList>
            <person name="Mah S.A."/>
            <person name="Swanson W.J."/>
            <person name="Moy G.W."/>
            <person name="Vacquier V.D."/>
        </authorList>
    </citation>
    <scope>NUCLEOTIDE SEQUENCE [LARGE SCALE GENOMIC DNA]</scope>
    <source>
        <strain evidence="2">DSM 21068</strain>
    </source>
</reference>
<dbReference type="OrthoDB" id="1450786at2"/>
<sequence>MSRLKRLQNIDGLKTSLQTILQNQCSLSESDVNLLNDAVAKLNRLRTKKGLTDKQYQTEIADIIDLIIKFLI</sequence>
<dbReference type="Proteomes" id="UP000238314">
    <property type="component" value="Unassembled WGS sequence"/>
</dbReference>
<dbReference type="RefSeq" id="WP_076451366.1">
    <property type="nucleotide sequence ID" value="NZ_FTOJ01000003.1"/>
</dbReference>